<feature type="compositionally biased region" description="Basic and acidic residues" evidence="1">
    <location>
        <begin position="68"/>
        <end position="89"/>
    </location>
</feature>
<proteinExistence type="predicted"/>
<name>A0AAD9U6B8_9ROSI</name>
<dbReference type="GO" id="GO:0003676">
    <property type="term" value="F:nucleic acid binding"/>
    <property type="evidence" value="ECO:0007669"/>
    <property type="project" value="InterPro"/>
</dbReference>
<gene>
    <name evidence="4" type="ORF">Ddye_015799</name>
</gene>
<dbReference type="AlphaFoldDB" id="A0AAD9U6B8"/>
<feature type="region of interest" description="Disordered" evidence="1">
    <location>
        <begin position="120"/>
        <end position="159"/>
    </location>
</feature>
<accession>A0AAD9U6B8</accession>
<dbReference type="InterPro" id="IPR005135">
    <property type="entry name" value="Endo/exonuclease/phosphatase"/>
</dbReference>
<dbReference type="EMBL" id="JANJYI010000005">
    <property type="protein sequence ID" value="KAK2648310.1"/>
    <property type="molecule type" value="Genomic_DNA"/>
</dbReference>
<organism evidence="4 5">
    <name type="scientific">Dipteronia dyeriana</name>
    <dbReference type="NCBI Taxonomy" id="168575"/>
    <lineage>
        <taxon>Eukaryota</taxon>
        <taxon>Viridiplantae</taxon>
        <taxon>Streptophyta</taxon>
        <taxon>Embryophyta</taxon>
        <taxon>Tracheophyta</taxon>
        <taxon>Spermatophyta</taxon>
        <taxon>Magnoliopsida</taxon>
        <taxon>eudicotyledons</taxon>
        <taxon>Gunneridae</taxon>
        <taxon>Pentapetalae</taxon>
        <taxon>rosids</taxon>
        <taxon>malvids</taxon>
        <taxon>Sapindales</taxon>
        <taxon>Sapindaceae</taxon>
        <taxon>Hippocastanoideae</taxon>
        <taxon>Acereae</taxon>
        <taxon>Dipteronia</taxon>
    </lineage>
</organism>
<evidence type="ECO:0000256" key="1">
    <source>
        <dbReference type="SAM" id="MobiDB-lite"/>
    </source>
</evidence>
<dbReference type="PANTHER" id="PTHR35218:SF9">
    <property type="entry name" value="ENDONUCLEASE_EXONUCLEASE_PHOSPHATASE DOMAIN-CONTAINING PROTEIN"/>
    <property type="match status" value="1"/>
</dbReference>
<evidence type="ECO:0008006" key="6">
    <source>
        <dbReference type="Google" id="ProtNLM"/>
    </source>
</evidence>
<feature type="region of interest" description="Disordered" evidence="1">
    <location>
        <begin position="39"/>
        <end position="89"/>
    </location>
</feature>
<dbReference type="Proteomes" id="UP001280121">
    <property type="component" value="Unassembled WGS sequence"/>
</dbReference>
<protein>
    <recommendedName>
        <fullName evidence="6">Reverse transcriptase</fullName>
    </recommendedName>
</protein>
<dbReference type="InterPro" id="IPR036691">
    <property type="entry name" value="Endo/exonu/phosph_ase_sf"/>
</dbReference>
<feature type="region of interest" description="Disordered" evidence="1">
    <location>
        <begin position="220"/>
        <end position="239"/>
    </location>
</feature>
<keyword evidence="5" id="KW-1185">Reference proteome</keyword>
<dbReference type="SUPFAM" id="SSF56219">
    <property type="entry name" value="DNase I-like"/>
    <property type="match status" value="1"/>
</dbReference>
<dbReference type="Pfam" id="PF03372">
    <property type="entry name" value="Exo_endo_phos"/>
    <property type="match status" value="1"/>
</dbReference>
<reference evidence="4" key="1">
    <citation type="journal article" date="2023" name="Plant J.">
        <title>Genome sequences and population genomics provide insights into the demographic history, inbreeding, and mutation load of two 'living fossil' tree species of Dipteronia.</title>
        <authorList>
            <person name="Feng Y."/>
            <person name="Comes H.P."/>
            <person name="Chen J."/>
            <person name="Zhu S."/>
            <person name="Lu R."/>
            <person name="Zhang X."/>
            <person name="Li P."/>
            <person name="Qiu J."/>
            <person name="Olsen K.M."/>
            <person name="Qiu Y."/>
        </authorList>
    </citation>
    <scope>NUCLEOTIDE SEQUENCE</scope>
    <source>
        <strain evidence="4">KIB01</strain>
    </source>
</reference>
<dbReference type="InterPro" id="IPR002156">
    <property type="entry name" value="RNaseH_domain"/>
</dbReference>
<comment type="caution">
    <text evidence="4">The sequence shown here is derived from an EMBL/GenBank/DDBJ whole genome shotgun (WGS) entry which is preliminary data.</text>
</comment>
<feature type="domain" description="RNase H type-1" evidence="3">
    <location>
        <begin position="974"/>
        <end position="1040"/>
    </location>
</feature>
<evidence type="ECO:0000313" key="4">
    <source>
        <dbReference type="EMBL" id="KAK2648310.1"/>
    </source>
</evidence>
<dbReference type="Gene3D" id="3.60.10.10">
    <property type="entry name" value="Endonuclease/exonuclease/phosphatase"/>
    <property type="match status" value="1"/>
</dbReference>
<dbReference type="Pfam" id="PF13456">
    <property type="entry name" value="RVT_3"/>
    <property type="match status" value="1"/>
</dbReference>
<evidence type="ECO:0000313" key="5">
    <source>
        <dbReference type="Proteomes" id="UP001280121"/>
    </source>
</evidence>
<dbReference type="GO" id="GO:0004523">
    <property type="term" value="F:RNA-DNA hybrid ribonuclease activity"/>
    <property type="evidence" value="ECO:0007669"/>
    <property type="project" value="InterPro"/>
</dbReference>
<sequence length="1054" mass="119798">MSKCKEVTIRARNKEEYIKGVRNFPHNSAKLLRKGNIEGRGTLEKGKGSWMRVSKSKPSHPIYNDSLKIGKEKRVDNRGGSESRSTDTEARQDILLFTNRFKGENSKAGELVKKVTCGLGGYTSSGPQDRGFSEDEKSRIGSQMEHQSNMEEDKAQSLPNRRKVWSKCLAVVENQWKKSQVVQQEHVEDDQRIDLIFDLRGQGVEKQNKHISKANRKMVAENGSTHNSEDQPSKWGQIDEQEDQAIVPSKSSRGKHYDSLIKTHPMKTRGLKDNVSKNRKVDKEVKAKSKMVIWNLEEEITKVIEVGAARGIDMKSRQMSGNIGSNGSVKEGRGTVEWDLDEEVTKNVRGLGNEDKRRKVKSVVLTQKPTVVFIQELKLDGFNSRVLRGLGGVFLSRGVVVDAVRSAGGLITIWNEDLLTVKYCISNKWCLTLVGILNKMDKEMGFYNIYASNSENERRDLWSFVINVQQIFSMPWIIGGDFNTILNESERKGDDFNKWSARAFNNFIIEAKVVDIPLRRVEFTWSNNREKGSWAKLDRFLVSPILLPWLSDLERIGLPRTISDYCAITLGVTKTFIALIPKCSNLKTMKDYRPISLVGSLYKILANRMRRVLDLVVGESQKALVKNNQILKSFIIPDEIIHHWKKSFERGFNGSPTRQFKIEKGLRMVTLFPLFLFNVVVVVEGLRALFMKAKTIRVIEGCHFRNGGGSVLPRGLKVFREVFFWGDGCEKIKIHAVKWESLCKERKRDGLGICSILDKNKGLLAKWVWKLGKEKSPLWKRVICAKYGVSMNALCWNWNGGPSSSFFTKLVLERLDSLYELAGYQFLFQFLYDRLVERLDWAVSRKISKRVWVSLFFAVVWSIWKTKNGKLFKNDEASFLKAVDMVKFRVAWWFNNYGKGSSDPITLILLDIIDRCTDPCKVIFPDMGDWIPPPSDVLKFKGMVLQGNPRVKLDVITADILANARACELCISQMELTSRSIVINSDSRDVVSWINNEDLGNINFSHLINDIGNILLRLGKTTDEFRSRASNSLANTLAKQGSAGEGDVLVCNLS</sequence>
<dbReference type="PANTHER" id="PTHR35218">
    <property type="entry name" value="RNASE H DOMAIN-CONTAINING PROTEIN"/>
    <property type="match status" value="1"/>
</dbReference>
<evidence type="ECO:0000259" key="2">
    <source>
        <dbReference type="Pfam" id="PF03372"/>
    </source>
</evidence>
<feature type="domain" description="Endonuclease/exonuclease/phosphatase" evidence="2">
    <location>
        <begin position="345"/>
        <end position="564"/>
    </location>
</feature>
<evidence type="ECO:0000259" key="3">
    <source>
        <dbReference type="Pfam" id="PF13456"/>
    </source>
</evidence>